<organism evidence="2 3">
    <name type="scientific">Crystallibacter crystallopoietes</name>
    <dbReference type="NCBI Taxonomy" id="37928"/>
    <lineage>
        <taxon>Bacteria</taxon>
        <taxon>Bacillati</taxon>
        <taxon>Actinomycetota</taxon>
        <taxon>Actinomycetes</taxon>
        <taxon>Micrococcales</taxon>
        <taxon>Micrococcaceae</taxon>
        <taxon>Crystallibacter</taxon>
    </lineage>
</organism>
<reference evidence="2 3" key="1">
    <citation type="submission" date="2016-10" db="EMBL/GenBank/DDBJ databases">
        <authorList>
            <person name="de Groot N.N."/>
        </authorList>
    </citation>
    <scope>NUCLEOTIDE SEQUENCE [LARGE SCALE GENOMIC DNA]</scope>
    <source>
        <strain evidence="2 3">DSM 20117</strain>
    </source>
</reference>
<dbReference type="Proteomes" id="UP000181917">
    <property type="component" value="Unassembled WGS sequence"/>
</dbReference>
<dbReference type="InterPro" id="IPR050765">
    <property type="entry name" value="Riboflavin_Biosynth_HTPR"/>
</dbReference>
<dbReference type="SUPFAM" id="SSF53597">
    <property type="entry name" value="Dihydrofolate reductase-like"/>
    <property type="match status" value="1"/>
</dbReference>
<sequence>MAKLIYSGITSLDGYIADAEGKFDWGMPDEEVHAFVNDLARPVGTYLFGRRMYEVMAVWEDLADDPDLPPVEQDYARIWQNADKIVYSTTLDTAPSARTRIERSFDPEEVRRIKASAERDLAIDGAELAAHALRAGLVDECHLLVSPVMVGGGKRFLPDGVRMRLELLEERRFGNGVVFLRYHTVRGTVTGN</sequence>
<dbReference type="InterPro" id="IPR002734">
    <property type="entry name" value="RibDG_C"/>
</dbReference>
<dbReference type="GO" id="GO:0009231">
    <property type="term" value="P:riboflavin biosynthetic process"/>
    <property type="evidence" value="ECO:0007669"/>
    <property type="project" value="InterPro"/>
</dbReference>
<dbReference type="Gene3D" id="3.40.430.10">
    <property type="entry name" value="Dihydrofolate Reductase, subunit A"/>
    <property type="match status" value="1"/>
</dbReference>
<dbReference type="EMBL" id="FNKH01000002">
    <property type="protein sequence ID" value="SDQ44863.1"/>
    <property type="molecule type" value="Genomic_DNA"/>
</dbReference>
<dbReference type="GO" id="GO:0008703">
    <property type="term" value="F:5-amino-6-(5-phosphoribosylamino)uracil reductase activity"/>
    <property type="evidence" value="ECO:0007669"/>
    <property type="project" value="InterPro"/>
</dbReference>
<protein>
    <submittedName>
        <fullName evidence="2">Dihydrofolate reductase</fullName>
    </submittedName>
</protein>
<dbReference type="InterPro" id="IPR024072">
    <property type="entry name" value="DHFR-like_dom_sf"/>
</dbReference>
<name>A0A1H1AYZ1_9MICC</name>
<accession>A0A1H1AYZ1</accession>
<dbReference type="Pfam" id="PF01872">
    <property type="entry name" value="RibD_C"/>
    <property type="match status" value="1"/>
</dbReference>
<dbReference type="OrthoDB" id="7949219at2"/>
<dbReference type="KEGG" id="acry:AC20117_11560"/>
<evidence type="ECO:0000313" key="3">
    <source>
        <dbReference type="Proteomes" id="UP000181917"/>
    </source>
</evidence>
<dbReference type="PANTHER" id="PTHR38011">
    <property type="entry name" value="DIHYDROFOLATE REDUCTASE FAMILY PROTEIN (AFU_ORTHOLOGUE AFUA_8G06820)"/>
    <property type="match status" value="1"/>
</dbReference>
<keyword evidence="3" id="KW-1185">Reference proteome</keyword>
<dbReference type="AlphaFoldDB" id="A0A1H1AYZ1"/>
<evidence type="ECO:0000259" key="1">
    <source>
        <dbReference type="Pfam" id="PF01872"/>
    </source>
</evidence>
<dbReference type="STRING" id="37928.SAMN04489742_1155"/>
<dbReference type="RefSeq" id="WP_074699606.1">
    <property type="nucleotide sequence ID" value="NZ_CP018863.1"/>
</dbReference>
<gene>
    <name evidence="2" type="ORF">SAMN04489742_1155</name>
</gene>
<proteinExistence type="predicted"/>
<dbReference type="PANTHER" id="PTHR38011:SF11">
    <property type="entry name" value="2,5-DIAMINO-6-RIBOSYLAMINO-4(3H)-PYRIMIDINONE 5'-PHOSPHATE REDUCTASE"/>
    <property type="match status" value="1"/>
</dbReference>
<evidence type="ECO:0000313" key="2">
    <source>
        <dbReference type="EMBL" id="SDQ44863.1"/>
    </source>
</evidence>
<feature type="domain" description="Bacterial bifunctional deaminase-reductase C-terminal" evidence="1">
    <location>
        <begin position="3"/>
        <end position="179"/>
    </location>
</feature>